<comment type="caution">
    <text evidence="1">The sequence shown here is derived from an EMBL/GenBank/DDBJ whole genome shotgun (WGS) entry which is preliminary data.</text>
</comment>
<dbReference type="EMBL" id="JARZFX010000006">
    <property type="protein sequence ID" value="MEC5424406.1"/>
    <property type="molecule type" value="Genomic_DNA"/>
</dbReference>
<organism evidence="1 2">
    <name type="scientific">Virgibacillus tibetensis</name>
    <dbReference type="NCBI Taxonomy" id="3042313"/>
    <lineage>
        <taxon>Bacteria</taxon>
        <taxon>Bacillati</taxon>
        <taxon>Bacillota</taxon>
        <taxon>Bacilli</taxon>
        <taxon>Bacillales</taxon>
        <taxon>Bacillaceae</taxon>
        <taxon>Virgibacillus</taxon>
    </lineage>
</organism>
<accession>A0ABU6KH60</accession>
<proteinExistence type="predicted"/>
<name>A0ABU6KH60_9BACI</name>
<dbReference type="Proteomes" id="UP001335737">
    <property type="component" value="Unassembled WGS sequence"/>
</dbReference>
<evidence type="ECO:0000313" key="2">
    <source>
        <dbReference type="Proteomes" id="UP001335737"/>
    </source>
</evidence>
<dbReference type="RefSeq" id="WP_327607973.1">
    <property type="nucleotide sequence ID" value="NZ_JARZFX010000006.1"/>
</dbReference>
<gene>
    <name evidence="1" type="ORF">QGM71_12975</name>
</gene>
<keyword evidence="2" id="KW-1185">Reference proteome</keyword>
<reference evidence="1 2" key="1">
    <citation type="journal article" date="2024" name="Int. J. Syst. Evol. Microbiol.">
        <title>Virgibacillus tibetensis sp. nov., isolated from salt lake on the Tibetan Plateau of China.</title>
        <authorList>
            <person name="Phurbu D."/>
            <person name="Liu Z.-X."/>
            <person name="Wang R."/>
            <person name="Zheng Y.-Y."/>
            <person name="Liu H.-C."/>
            <person name="Zhou Y.-G."/>
            <person name="Yu Y.-J."/>
            <person name="Li A.-H."/>
        </authorList>
    </citation>
    <scope>NUCLEOTIDE SEQUENCE [LARGE SCALE GENOMIC DNA]</scope>
    <source>
        <strain evidence="1 2">C22-A2</strain>
    </source>
</reference>
<protein>
    <submittedName>
        <fullName evidence="1">Uncharacterized protein</fullName>
    </submittedName>
</protein>
<evidence type="ECO:0000313" key="1">
    <source>
        <dbReference type="EMBL" id="MEC5424406.1"/>
    </source>
</evidence>
<sequence>MYKVVAIGTNKVRAFLAMEEKQMTFKTYREAEDFLIKTNEAGILPNNYSLTIEKTIKEL</sequence>